<feature type="binding site" evidence="6">
    <location>
        <position position="120"/>
    </location>
    <ligand>
        <name>Zn(2+)</name>
        <dbReference type="ChEBI" id="CHEBI:29105"/>
        <note>catalytic</note>
    </ligand>
</feature>
<dbReference type="InterPro" id="IPR006026">
    <property type="entry name" value="Peptidase_Metallo"/>
</dbReference>
<dbReference type="PRINTS" id="PR00480">
    <property type="entry name" value="ASTACIN"/>
</dbReference>
<organism evidence="9 10">
    <name type="scientific">Priapulus caudatus</name>
    <name type="common">Priapulid worm</name>
    <dbReference type="NCBI Taxonomy" id="37621"/>
    <lineage>
        <taxon>Eukaryota</taxon>
        <taxon>Metazoa</taxon>
        <taxon>Ecdysozoa</taxon>
        <taxon>Scalidophora</taxon>
        <taxon>Priapulida</taxon>
        <taxon>Priapulimorpha</taxon>
        <taxon>Priapulimorphida</taxon>
        <taxon>Priapulidae</taxon>
        <taxon>Priapulus</taxon>
    </lineage>
</organism>
<evidence type="ECO:0000313" key="9">
    <source>
        <dbReference type="Proteomes" id="UP000695022"/>
    </source>
</evidence>
<keyword evidence="5 6" id="KW-0482">Metalloprotease</keyword>
<evidence type="ECO:0000256" key="1">
    <source>
        <dbReference type="ARBA" id="ARBA00022670"/>
    </source>
</evidence>
<dbReference type="Proteomes" id="UP000695022">
    <property type="component" value="Unplaced"/>
</dbReference>
<dbReference type="SMART" id="SM00235">
    <property type="entry name" value="ZnMc"/>
    <property type="match status" value="1"/>
</dbReference>
<evidence type="ECO:0000256" key="2">
    <source>
        <dbReference type="ARBA" id="ARBA00022723"/>
    </source>
</evidence>
<dbReference type="PROSITE" id="PS51864">
    <property type="entry name" value="ASTACIN"/>
    <property type="match status" value="1"/>
</dbReference>
<evidence type="ECO:0000256" key="7">
    <source>
        <dbReference type="RuleBase" id="RU361183"/>
    </source>
</evidence>
<dbReference type="EC" id="3.4.24.-" evidence="7"/>
<keyword evidence="2 6" id="KW-0479">Metal-binding</keyword>
<dbReference type="PANTHER" id="PTHR10127:SF780">
    <property type="entry name" value="METALLOENDOPEPTIDASE"/>
    <property type="match status" value="1"/>
</dbReference>
<feature type="binding site" evidence="6">
    <location>
        <position position="110"/>
    </location>
    <ligand>
        <name>Zn(2+)</name>
        <dbReference type="ChEBI" id="CHEBI:29105"/>
        <note>catalytic</note>
    </ligand>
</feature>
<dbReference type="Pfam" id="PF01400">
    <property type="entry name" value="Astacin"/>
    <property type="match status" value="1"/>
</dbReference>
<name>A0ABM1EJ64_PRICU</name>
<dbReference type="InterPro" id="IPR001506">
    <property type="entry name" value="Peptidase_M12A"/>
</dbReference>
<evidence type="ECO:0000256" key="3">
    <source>
        <dbReference type="ARBA" id="ARBA00022801"/>
    </source>
</evidence>
<evidence type="ECO:0000259" key="8">
    <source>
        <dbReference type="PROSITE" id="PS51864"/>
    </source>
</evidence>
<accession>A0ABM1EJ64</accession>
<keyword evidence="3 6" id="KW-0378">Hydrolase</keyword>
<feature type="active site" evidence="6">
    <location>
        <position position="111"/>
    </location>
</feature>
<dbReference type="PROSITE" id="PS00022">
    <property type="entry name" value="EGF_1"/>
    <property type="match status" value="1"/>
</dbReference>
<evidence type="ECO:0000256" key="6">
    <source>
        <dbReference type="PROSITE-ProRule" id="PRU01211"/>
    </source>
</evidence>
<evidence type="ECO:0000313" key="10">
    <source>
        <dbReference type="RefSeq" id="XP_014672235.1"/>
    </source>
</evidence>
<dbReference type="SUPFAM" id="SSF55486">
    <property type="entry name" value="Metalloproteases ('zincins'), catalytic domain"/>
    <property type="match status" value="1"/>
</dbReference>
<gene>
    <name evidence="10" type="primary">LOC106812777</name>
</gene>
<dbReference type="GeneID" id="106812777"/>
<evidence type="ECO:0000256" key="5">
    <source>
        <dbReference type="ARBA" id="ARBA00023049"/>
    </source>
</evidence>
<reference evidence="10" key="1">
    <citation type="submission" date="2025-08" db="UniProtKB">
        <authorList>
            <consortium name="RefSeq"/>
        </authorList>
    </citation>
    <scope>IDENTIFICATION</scope>
</reference>
<dbReference type="RefSeq" id="XP_014672235.1">
    <property type="nucleotide sequence ID" value="XM_014816749.1"/>
</dbReference>
<proteinExistence type="predicted"/>
<evidence type="ECO:0000256" key="4">
    <source>
        <dbReference type="ARBA" id="ARBA00022833"/>
    </source>
</evidence>
<dbReference type="InterPro" id="IPR000742">
    <property type="entry name" value="EGF"/>
</dbReference>
<feature type="domain" description="Peptidase M12A" evidence="8">
    <location>
        <begin position="107"/>
        <end position="212"/>
    </location>
</feature>
<dbReference type="PANTHER" id="PTHR10127">
    <property type="entry name" value="DISCOIDIN, CUB, EGF, LAMININ , AND ZINC METALLOPROTEASE DOMAIN CONTAINING"/>
    <property type="match status" value="1"/>
</dbReference>
<protein>
    <recommendedName>
        <fullName evidence="7">Metalloendopeptidase</fullName>
        <ecNumber evidence="7">3.4.24.-</ecNumber>
    </recommendedName>
</protein>
<dbReference type="PROSITE" id="PS01186">
    <property type="entry name" value="EGF_2"/>
    <property type="match status" value="1"/>
</dbReference>
<keyword evidence="4 6" id="KW-0862">Zinc</keyword>
<comment type="cofactor">
    <cofactor evidence="6 7">
        <name>Zn(2+)</name>
        <dbReference type="ChEBI" id="CHEBI:29105"/>
    </cofactor>
    <text evidence="6 7">Binds 1 zinc ion per subunit.</text>
</comment>
<dbReference type="InterPro" id="IPR024079">
    <property type="entry name" value="MetalloPept_cat_dom_sf"/>
</dbReference>
<feature type="binding site" evidence="6">
    <location>
        <position position="114"/>
    </location>
    <ligand>
        <name>Zn(2+)</name>
        <dbReference type="ChEBI" id="CHEBI:29105"/>
        <note>catalytic</note>
    </ligand>
</feature>
<comment type="caution">
    <text evidence="6">Lacks conserved residue(s) required for the propagation of feature annotation.</text>
</comment>
<keyword evidence="1 6" id="KW-0645">Protease</keyword>
<sequence length="329" mass="37224">MDASAAYEEDGVVEGDMVINEAQAIHMLETFDAPPVRRKRKFIDDSAHRWDASKPVPFLFNPDDFSEYRSAPKNAHINVTLDELSTAWYGHANLPCPDYMEFRYRQIVAHEIGHALGFWHEQAREDRNDSVQILWQNIQPGKWYNFLTHDTLTAGIPYDVSSLMHYLGTDFTKSYPDLLTLRSRKDVLQQVMGGADKLSFYDTKLANLEYCSETCQDPLPSRCYNDGYQDPNNCDRCKCPDGFAGTYCDRAAFSIGADNCGGDYEVECGDEGVVRSPRIQARSATTAVQLVSQGAKERLTLTITYWHELSTSVVRTRQPACPRLHGIPL</sequence>
<keyword evidence="9" id="KW-1185">Reference proteome</keyword>
<dbReference type="Gene3D" id="3.40.390.10">
    <property type="entry name" value="Collagenase (Catalytic Domain)"/>
    <property type="match status" value="1"/>
</dbReference>